<feature type="region of interest" description="Disordered" evidence="3">
    <location>
        <begin position="14"/>
        <end position="71"/>
    </location>
</feature>
<dbReference type="SMART" id="SM00320">
    <property type="entry name" value="WD40"/>
    <property type="match status" value="4"/>
</dbReference>
<dbReference type="GO" id="GO:0004439">
    <property type="term" value="F:phosphatidylinositol-4,5-bisphosphate 5-phosphatase activity"/>
    <property type="evidence" value="ECO:0007669"/>
    <property type="project" value="TreeGrafter"/>
</dbReference>
<sequence>MADSARLAELRARFRLSRSKEKEEEAQAEEDPRAAARARLAKRLQGSRGRDHPSSPAPEKDGDEDDVVKDGGEDKQIVEYEAMREGGVDGGFIHFFDEDGEVFQEEMVAEVFGAPKQHTHFVDEEALPDGTFSLRPDQRNDAHDRLEDAEEQGARRTSGVQGNPDDKSVLTVPLSPTPMSVVIRFQPRYPNEQARPKLLAGVSGSLFALPSFSGGYLRWDDADGQCGYPAGYQPSQTKLPMAPREDIDTAPCVEAAGPPNVSVISIAVCEVREIIVTGHSGGVVCVWDNEALFTPTNQVLEGEEMWACCWEAHNSPVTAVAITPAGEVWTGSMRGSIRVWSLEAALQGRVPEGYEVKRQGNKSPHREVRFLSVAGNGVVWSAGISSIKLWDVHTKSNTCSLLDEEDGNTESTGGYPRKSALNRMAGRISNIGRGSGKTGTTVKISAMISGRDGTIYIGYESGMLEHYSFSADLEFSVETGASVQTIAVCGPRIWVGLSDGRILICDSLGNSICTWQAHYSPVVSLAEIGSRTASLGQDGSIILWPSAHPQGSHTDPRKITYLRDVRSSLSTRRTYNVLGVTWNVNQTRPGLHAFRNILGGENGAATAAFVVLGLQEIEMGGASVISSAAKEKIRPELQEQGNANAQFWGEAVLRVLNNIMPNQWVRVGMRQMSGLLTLVFARQELKNFVGEVETGAVACGAMGVGGNKGASAVRFGIHRNYICVLSSHFKAHQYEIQGRNENYRQISRKLTFKSRANRLFDEAAEDDVDSPDPYFEPVVGHALKDADVVLWMGDFNYRLDLPYYNALSLIGENNISKLLEFDQCLKQVRSGEIFADMDEAPITFPPTYKFDKGIHDRMAYDSSEKQRIPSWTDRIFFRGRGNPQHGDLSRFTTVESLAYESLPDVVDSDHKPVRSLLRIDLPIVNEEKYRIAACHTLGVFNSEPSTWVQDTALEFGIGENAVVYLQNTGGQPCTFALVLRGEEALTGWISVNPTAGVIPPGMQQAISLSVPSTSSLDVVSREINIFLDIFSMSQYAPGGSPQRMKKRFHPVQITFNPTKNGTGATLDAGRQYDESELIFF</sequence>
<feature type="region of interest" description="Disordered" evidence="3">
    <location>
        <begin position="134"/>
        <end position="173"/>
    </location>
</feature>
<organism evidence="5">
    <name type="scientific">Picocystis salinarum</name>
    <dbReference type="NCBI Taxonomy" id="88271"/>
    <lineage>
        <taxon>Eukaryota</taxon>
        <taxon>Viridiplantae</taxon>
        <taxon>Chlorophyta</taxon>
        <taxon>Picocystophyceae</taxon>
        <taxon>Picocystales</taxon>
        <taxon>Picocystaceae</taxon>
        <taxon>Picocystis</taxon>
    </lineage>
</organism>
<evidence type="ECO:0000256" key="2">
    <source>
        <dbReference type="PROSITE-ProRule" id="PRU00221"/>
    </source>
</evidence>
<dbReference type="PANTHER" id="PTHR11200:SF300">
    <property type="entry name" value="TYPE II INOSITOL 1,4,5-TRISPHOSPHATE 5-PHOSPHATASE"/>
    <property type="match status" value="1"/>
</dbReference>
<dbReference type="EMBL" id="HBIS01003029">
    <property type="protein sequence ID" value="CAE0608897.1"/>
    <property type="molecule type" value="Transcribed_RNA"/>
</dbReference>
<dbReference type="InterPro" id="IPR046985">
    <property type="entry name" value="IP5"/>
</dbReference>
<keyword evidence="2" id="KW-0853">WD repeat</keyword>
<name>A0A6U9QGG1_9CHLO</name>
<evidence type="ECO:0000313" key="6">
    <source>
        <dbReference type="EMBL" id="CAE0608898.1"/>
    </source>
</evidence>
<feature type="compositionally biased region" description="Basic and acidic residues" evidence="3">
    <location>
        <begin position="136"/>
        <end position="146"/>
    </location>
</feature>
<dbReference type="InterPro" id="IPR036322">
    <property type="entry name" value="WD40_repeat_dom_sf"/>
</dbReference>
<dbReference type="EMBL" id="HBIS01003030">
    <property type="protein sequence ID" value="CAE0608898.1"/>
    <property type="molecule type" value="Transcribed_RNA"/>
</dbReference>
<dbReference type="Gene3D" id="3.60.10.10">
    <property type="entry name" value="Endonuclease/exonuclease/phosphatase"/>
    <property type="match status" value="1"/>
</dbReference>
<dbReference type="InterPro" id="IPR056454">
    <property type="entry name" value="Beta-prop_IP5PC_F"/>
</dbReference>
<evidence type="ECO:0000259" key="4">
    <source>
        <dbReference type="SMART" id="SM00128"/>
    </source>
</evidence>
<evidence type="ECO:0000256" key="1">
    <source>
        <dbReference type="ARBA" id="ARBA00010768"/>
    </source>
</evidence>
<feature type="compositionally biased region" description="Basic and acidic residues" evidence="3">
    <location>
        <begin position="14"/>
        <end position="34"/>
    </location>
</feature>
<proteinExistence type="inferred from homology"/>
<evidence type="ECO:0000313" key="5">
    <source>
        <dbReference type="EMBL" id="CAE0608897.1"/>
    </source>
</evidence>
<comment type="similarity">
    <text evidence="1">Belongs to the inositol polyphosphate 5-phosphatase family.</text>
</comment>
<dbReference type="InterPro" id="IPR036691">
    <property type="entry name" value="Endo/exonu/phosph_ase_sf"/>
</dbReference>
<dbReference type="InterPro" id="IPR015943">
    <property type="entry name" value="WD40/YVTN_repeat-like_dom_sf"/>
</dbReference>
<dbReference type="InterPro" id="IPR000300">
    <property type="entry name" value="IPPc"/>
</dbReference>
<dbReference type="PROSITE" id="PS50082">
    <property type="entry name" value="WD_REPEATS_2"/>
    <property type="match status" value="1"/>
</dbReference>
<dbReference type="SUPFAM" id="SSF50978">
    <property type="entry name" value="WD40 repeat-like"/>
    <property type="match status" value="1"/>
</dbReference>
<dbReference type="AlphaFoldDB" id="A0A6U9QGG1"/>
<dbReference type="Pfam" id="PF23754">
    <property type="entry name" value="Beta-prop_IP5PC_F"/>
    <property type="match status" value="2"/>
</dbReference>
<dbReference type="SMART" id="SM00128">
    <property type="entry name" value="IPPc"/>
    <property type="match status" value="1"/>
</dbReference>
<dbReference type="InterPro" id="IPR013783">
    <property type="entry name" value="Ig-like_fold"/>
</dbReference>
<dbReference type="Gene3D" id="2.130.10.10">
    <property type="entry name" value="YVTN repeat-like/Quinoprotein amine dehydrogenase"/>
    <property type="match status" value="1"/>
</dbReference>
<feature type="repeat" description="WD" evidence="2">
    <location>
        <begin position="310"/>
        <end position="343"/>
    </location>
</feature>
<dbReference type="PANTHER" id="PTHR11200">
    <property type="entry name" value="INOSITOL 5-PHOSPHATASE"/>
    <property type="match status" value="1"/>
</dbReference>
<dbReference type="GO" id="GO:0046856">
    <property type="term" value="P:phosphatidylinositol dephosphorylation"/>
    <property type="evidence" value="ECO:0007669"/>
    <property type="project" value="InterPro"/>
</dbReference>
<dbReference type="InterPro" id="IPR001680">
    <property type="entry name" value="WD40_rpt"/>
</dbReference>
<evidence type="ECO:0000256" key="3">
    <source>
        <dbReference type="SAM" id="MobiDB-lite"/>
    </source>
</evidence>
<accession>A0A6U9QGG1</accession>
<gene>
    <name evidence="5" type="ORF">PSAL00342_LOCUS2716</name>
    <name evidence="6" type="ORF">PSAL00342_LOCUS2717</name>
</gene>
<reference evidence="5" key="1">
    <citation type="submission" date="2021-01" db="EMBL/GenBank/DDBJ databases">
        <authorList>
            <person name="Corre E."/>
            <person name="Pelletier E."/>
            <person name="Niang G."/>
            <person name="Scheremetjew M."/>
            <person name="Finn R."/>
            <person name="Kale V."/>
            <person name="Holt S."/>
            <person name="Cochrane G."/>
            <person name="Meng A."/>
            <person name="Brown T."/>
            <person name="Cohen L."/>
        </authorList>
    </citation>
    <scope>NUCLEOTIDE SEQUENCE</scope>
    <source>
        <strain evidence="5">CCMP1897</strain>
    </source>
</reference>
<dbReference type="SUPFAM" id="SSF56219">
    <property type="entry name" value="DNase I-like"/>
    <property type="match status" value="1"/>
</dbReference>
<dbReference type="Pfam" id="PF22669">
    <property type="entry name" value="Exo_endo_phos2"/>
    <property type="match status" value="1"/>
</dbReference>
<feature type="domain" description="Inositol polyphosphate-related phosphatase" evidence="4">
    <location>
        <begin position="573"/>
        <end position="925"/>
    </location>
</feature>
<protein>
    <recommendedName>
        <fullName evidence="4">Inositol polyphosphate-related phosphatase domain-containing protein</fullName>
    </recommendedName>
</protein>
<dbReference type="Gene3D" id="2.60.40.10">
    <property type="entry name" value="Immunoglobulins"/>
    <property type="match status" value="1"/>
</dbReference>